<protein>
    <submittedName>
        <fullName evidence="2">RNA-binding protein</fullName>
    </submittedName>
</protein>
<name>A0AAN0VW58_9VIBR</name>
<dbReference type="SUPFAM" id="SSF54928">
    <property type="entry name" value="RNA-binding domain, RBD"/>
    <property type="match status" value="1"/>
</dbReference>
<dbReference type="AlphaFoldDB" id="A0AAN0VW58"/>
<dbReference type="PANTHER" id="PTHR15241:SF304">
    <property type="entry name" value="RRM DOMAIN-CONTAINING PROTEIN"/>
    <property type="match status" value="1"/>
</dbReference>
<dbReference type="Pfam" id="PF00076">
    <property type="entry name" value="RRM_1"/>
    <property type="match status" value="1"/>
</dbReference>
<dbReference type="InterPro" id="IPR000504">
    <property type="entry name" value="RRM_dom"/>
</dbReference>
<dbReference type="SMART" id="SM00360">
    <property type="entry name" value="RRM"/>
    <property type="match status" value="1"/>
</dbReference>
<reference evidence="2 3" key="1">
    <citation type="submission" date="2014-10" db="EMBL/GenBank/DDBJ databases">
        <title>The Complete Genome Sequence for the Shellfish Pathogen Vibrio coralliilyticus RE98 Isolated from a Shellfish Hatchery.</title>
        <authorList>
            <person name="Richards G.P."/>
            <person name="Bono J.L."/>
            <person name="Watson M.A."/>
            <person name="Needleman D.S."/>
        </authorList>
    </citation>
    <scope>NUCLEOTIDE SEQUENCE [LARGE SCALE GENOMIC DNA]</scope>
    <source>
        <strain evidence="2 3">RE98</strain>
    </source>
</reference>
<dbReference type="Gene3D" id="3.30.70.330">
    <property type="match status" value="1"/>
</dbReference>
<dbReference type="EMBL" id="CP009617">
    <property type="protein sequence ID" value="AIW17707.1"/>
    <property type="molecule type" value="Genomic_DNA"/>
</dbReference>
<dbReference type="KEGG" id="vcy:IX92_00960"/>
<dbReference type="PROSITE" id="PS50102">
    <property type="entry name" value="RRM"/>
    <property type="match status" value="1"/>
</dbReference>
<dbReference type="InterPro" id="IPR012677">
    <property type="entry name" value="Nucleotide-bd_a/b_plait_sf"/>
</dbReference>
<proteinExistence type="predicted"/>
<organism evidence="2 3">
    <name type="scientific">Vibrio coralliilyticus</name>
    <dbReference type="NCBI Taxonomy" id="190893"/>
    <lineage>
        <taxon>Bacteria</taxon>
        <taxon>Pseudomonadati</taxon>
        <taxon>Pseudomonadota</taxon>
        <taxon>Gammaproteobacteria</taxon>
        <taxon>Vibrionales</taxon>
        <taxon>Vibrionaceae</taxon>
        <taxon>Vibrio</taxon>
    </lineage>
</organism>
<keyword evidence="3" id="KW-1185">Reference proteome</keyword>
<dbReference type="GO" id="GO:0003723">
    <property type="term" value="F:RNA binding"/>
    <property type="evidence" value="ECO:0007669"/>
    <property type="project" value="InterPro"/>
</dbReference>
<dbReference type="PANTHER" id="PTHR15241">
    <property type="entry name" value="TRANSFORMER-2-RELATED"/>
    <property type="match status" value="1"/>
</dbReference>
<evidence type="ECO:0000313" key="3">
    <source>
        <dbReference type="Proteomes" id="UP000030081"/>
    </source>
</evidence>
<accession>A0AAN0VW58</accession>
<dbReference type="InterPro" id="IPR035979">
    <property type="entry name" value="RBD_domain_sf"/>
</dbReference>
<evidence type="ECO:0000313" key="2">
    <source>
        <dbReference type="EMBL" id="AIW17707.1"/>
    </source>
</evidence>
<sequence>MILALAVLGGIIFSQVAISPALSFVIGVFASAFVFKFSNTTTEPATVNEPTTKTLYVGNLPYKANESHVKELFAKHGEVFAVRLMKDKRTGKRRGFGFVVMAATDAAGAIEGLNEKDYMQRTLKVRIANDPKSQAEQD</sequence>
<feature type="domain" description="RRM" evidence="1">
    <location>
        <begin position="53"/>
        <end position="130"/>
    </location>
</feature>
<dbReference type="Proteomes" id="UP000030081">
    <property type="component" value="Chromosome 1"/>
</dbReference>
<gene>
    <name evidence="2" type="ORF">IX92_00960</name>
</gene>
<evidence type="ECO:0000259" key="1">
    <source>
        <dbReference type="PROSITE" id="PS50102"/>
    </source>
</evidence>